<dbReference type="InterPro" id="IPR010730">
    <property type="entry name" value="HET"/>
</dbReference>
<dbReference type="HOGENOM" id="CLU_000288_138_12_1"/>
<accession>A0A0C3NAG5</accession>
<dbReference type="STRING" id="870435.A0A0C3NAG5"/>
<dbReference type="AlphaFoldDB" id="A0A0C3NAG5"/>
<dbReference type="EMBL" id="KN832312">
    <property type="protein sequence ID" value="KIN92895.1"/>
    <property type="molecule type" value="Genomic_DNA"/>
</dbReference>
<sequence length="612" mass="70038">MRLIHVRTFLDIEEGKRVDPEAIVLKDLVDEDLARIKYGILSHCWGDPKEEVQFKEMDALIRMGGPARKKIRQRSGYQKIHKSCEQAWKDGLAWLWVDTCCINKESSAELSEALNSMFRWYEDSARCYVFLHDLDAKYVPTTSNEKMFPNSRGWPKWFSRGWTLQELVAPNVVHFFTKAWQFIGDKKNHAQTISSITRIPSRILRHGLDAHRPSAAQIMSWAADRKTTRTEDRAYSLMGLFGVHMPMLYGEGKNAFRRLQLEIIRMANDHSIFAWDRKDNGWSGSVLADDPSFFRDCHDIINMEPDEYLAALEGVVPDSELSTVSEESIRTYAVTNAGIRIRLPLQRCRGSRSVFEARLACCRAFDLSPISIFLVSFKSTHYRYFGQSQTIHGATATFRLLYLVCREEKRQKDFTFKIDDRALECEGFIQRCVFPKRAPLNPMDNSITLSYTHHCAIIVYANSKTGTCFALAVGYCSGYEWLHVISDTPPAQQFFNVGWTAVDPWDSYAHQIYERMWVVSPKHAPRVAQARTPTVAHLHREEDGPCLVKHAHLPRSIRGVQVVYQRLPQPNTCFVTMDITRCAGCCVSPDVWQTLDGHAWSRAGPCSSESAS</sequence>
<dbReference type="Pfam" id="PF26640">
    <property type="entry name" value="DUF8212"/>
    <property type="match status" value="1"/>
</dbReference>
<evidence type="ECO:0000259" key="1">
    <source>
        <dbReference type="Pfam" id="PF06985"/>
    </source>
</evidence>
<dbReference type="Pfam" id="PF06985">
    <property type="entry name" value="HET"/>
    <property type="match status" value="1"/>
</dbReference>
<proteinExistence type="predicted"/>
<protein>
    <submittedName>
        <fullName evidence="3">Uncharacterized protein</fullName>
    </submittedName>
</protein>
<dbReference type="InterPro" id="IPR058525">
    <property type="entry name" value="DUF8212"/>
</dbReference>
<dbReference type="OrthoDB" id="2619771at2759"/>
<dbReference type="PANTHER" id="PTHR10622:SF10">
    <property type="entry name" value="HET DOMAIN-CONTAINING PROTEIN"/>
    <property type="match status" value="1"/>
</dbReference>
<evidence type="ECO:0000313" key="4">
    <source>
        <dbReference type="Proteomes" id="UP000054217"/>
    </source>
</evidence>
<reference evidence="4" key="2">
    <citation type="submission" date="2015-01" db="EMBL/GenBank/DDBJ databases">
        <title>Evolutionary Origins and Diversification of the Mycorrhizal Mutualists.</title>
        <authorList>
            <consortium name="DOE Joint Genome Institute"/>
            <consortium name="Mycorrhizal Genomics Consortium"/>
            <person name="Kohler A."/>
            <person name="Kuo A."/>
            <person name="Nagy L.G."/>
            <person name="Floudas D."/>
            <person name="Copeland A."/>
            <person name="Barry K.W."/>
            <person name="Cichocki N."/>
            <person name="Veneault-Fourrey C."/>
            <person name="LaButti K."/>
            <person name="Lindquist E.A."/>
            <person name="Lipzen A."/>
            <person name="Lundell T."/>
            <person name="Morin E."/>
            <person name="Murat C."/>
            <person name="Riley R."/>
            <person name="Ohm R."/>
            <person name="Sun H."/>
            <person name="Tunlid A."/>
            <person name="Henrissat B."/>
            <person name="Grigoriev I.V."/>
            <person name="Hibbett D.S."/>
            <person name="Martin F."/>
        </authorList>
    </citation>
    <scope>NUCLEOTIDE SEQUENCE [LARGE SCALE GENOMIC DNA]</scope>
    <source>
        <strain evidence="4">Marx 270</strain>
    </source>
</reference>
<evidence type="ECO:0000313" key="3">
    <source>
        <dbReference type="EMBL" id="KIN92895.1"/>
    </source>
</evidence>
<organism evidence="3 4">
    <name type="scientific">Pisolithus tinctorius Marx 270</name>
    <dbReference type="NCBI Taxonomy" id="870435"/>
    <lineage>
        <taxon>Eukaryota</taxon>
        <taxon>Fungi</taxon>
        <taxon>Dikarya</taxon>
        <taxon>Basidiomycota</taxon>
        <taxon>Agaricomycotina</taxon>
        <taxon>Agaricomycetes</taxon>
        <taxon>Agaricomycetidae</taxon>
        <taxon>Boletales</taxon>
        <taxon>Sclerodermatineae</taxon>
        <taxon>Pisolithaceae</taxon>
        <taxon>Pisolithus</taxon>
    </lineage>
</organism>
<feature type="domain" description="Heterokaryon incompatibility" evidence="1">
    <location>
        <begin position="38"/>
        <end position="138"/>
    </location>
</feature>
<dbReference type="InParanoid" id="A0A0C3NAG5"/>
<gene>
    <name evidence="3" type="ORF">M404DRAFT_638782</name>
</gene>
<reference evidence="3 4" key="1">
    <citation type="submission" date="2014-04" db="EMBL/GenBank/DDBJ databases">
        <authorList>
            <consortium name="DOE Joint Genome Institute"/>
            <person name="Kuo A."/>
            <person name="Kohler A."/>
            <person name="Costa M.D."/>
            <person name="Nagy L.G."/>
            <person name="Floudas D."/>
            <person name="Copeland A."/>
            <person name="Barry K.W."/>
            <person name="Cichocki N."/>
            <person name="Veneault-Fourrey C."/>
            <person name="LaButti K."/>
            <person name="Lindquist E.A."/>
            <person name="Lipzen A."/>
            <person name="Lundell T."/>
            <person name="Morin E."/>
            <person name="Murat C."/>
            <person name="Sun H."/>
            <person name="Tunlid A."/>
            <person name="Henrissat B."/>
            <person name="Grigoriev I.V."/>
            <person name="Hibbett D.S."/>
            <person name="Martin F."/>
            <person name="Nordberg H.P."/>
            <person name="Cantor M.N."/>
            <person name="Hua S.X."/>
        </authorList>
    </citation>
    <scope>NUCLEOTIDE SEQUENCE [LARGE SCALE GENOMIC DNA]</scope>
    <source>
        <strain evidence="3 4">Marx 270</strain>
    </source>
</reference>
<dbReference type="Proteomes" id="UP000054217">
    <property type="component" value="Unassembled WGS sequence"/>
</dbReference>
<feature type="domain" description="DUF8212" evidence="2">
    <location>
        <begin position="254"/>
        <end position="345"/>
    </location>
</feature>
<evidence type="ECO:0000259" key="2">
    <source>
        <dbReference type="Pfam" id="PF26640"/>
    </source>
</evidence>
<keyword evidence="4" id="KW-1185">Reference proteome</keyword>
<dbReference type="PANTHER" id="PTHR10622">
    <property type="entry name" value="HET DOMAIN-CONTAINING PROTEIN"/>
    <property type="match status" value="1"/>
</dbReference>
<name>A0A0C3NAG5_PISTI</name>